<dbReference type="PROSITE" id="PS01009">
    <property type="entry name" value="CRISP_1"/>
    <property type="match status" value="1"/>
</dbReference>
<keyword evidence="5" id="KW-1185">Reference proteome</keyword>
<feature type="chain" id="PRO_5042018619" evidence="2">
    <location>
        <begin position="18"/>
        <end position="314"/>
    </location>
</feature>
<evidence type="ECO:0000313" key="5">
    <source>
        <dbReference type="Proteomes" id="UP001270362"/>
    </source>
</evidence>
<dbReference type="Proteomes" id="UP001270362">
    <property type="component" value="Unassembled WGS sequence"/>
</dbReference>
<dbReference type="InterPro" id="IPR014044">
    <property type="entry name" value="CAP_dom"/>
</dbReference>
<dbReference type="InterPro" id="IPR035940">
    <property type="entry name" value="CAP_sf"/>
</dbReference>
<dbReference type="SUPFAM" id="SSF55797">
    <property type="entry name" value="PR-1-like"/>
    <property type="match status" value="1"/>
</dbReference>
<evidence type="ECO:0000313" key="4">
    <source>
        <dbReference type="EMBL" id="KAK3695856.1"/>
    </source>
</evidence>
<dbReference type="Pfam" id="PF00188">
    <property type="entry name" value="CAP"/>
    <property type="match status" value="1"/>
</dbReference>
<proteinExistence type="predicted"/>
<sequence length="314" mass="32864">MRSSVLLAASGAILAAASPILQERRLFTKTDIVLEWVTVTVTPEATMLGPGLHRQRLTFTTTTTSALASIPTSEVPKTESVVPQAPAPEPTTSAVPVVVAPTPAPAPTTQAPVEAPVVQAAPPKADAAPATTVKVHAAEATDYQSTALYHHNIHRFNHSAGSLTWGETYAGYAQQVAASCNFKHDLSPGGGGYGQNLAMFASSGDIESVGASIAVQRAATGGWYNNELDLWPASDYGKDNPDMSNFEGWGHFSQLVWKSTQQVGCASQYCPPGTMNPTMGAWYTVCNYFPAGNMGGAYGKNVLPPLGQATVTSA</sequence>
<evidence type="ECO:0000256" key="2">
    <source>
        <dbReference type="SAM" id="SignalP"/>
    </source>
</evidence>
<accession>A0AAE0XMF1</accession>
<keyword evidence="2" id="KW-0732">Signal</keyword>
<dbReference type="PRINTS" id="PR00837">
    <property type="entry name" value="V5TPXLIKE"/>
</dbReference>
<feature type="region of interest" description="Disordered" evidence="1">
    <location>
        <begin position="69"/>
        <end position="93"/>
    </location>
</feature>
<feature type="signal peptide" evidence="2">
    <location>
        <begin position="1"/>
        <end position="17"/>
    </location>
</feature>
<reference evidence="4" key="1">
    <citation type="journal article" date="2023" name="Mol. Phylogenet. Evol.">
        <title>Genome-scale phylogeny and comparative genomics of the fungal order Sordariales.</title>
        <authorList>
            <person name="Hensen N."/>
            <person name="Bonometti L."/>
            <person name="Westerberg I."/>
            <person name="Brannstrom I.O."/>
            <person name="Guillou S."/>
            <person name="Cros-Aarteil S."/>
            <person name="Calhoun S."/>
            <person name="Haridas S."/>
            <person name="Kuo A."/>
            <person name="Mondo S."/>
            <person name="Pangilinan J."/>
            <person name="Riley R."/>
            <person name="LaButti K."/>
            <person name="Andreopoulos B."/>
            <person name="Lipzen A."/>
            <person name="Chen C."/>
            <person name="Yan M."/>
            <person name="Daum C."/>
            <person name="Ng V."/>
            <person name="Clum A."/>
            <person name="Steindorff A."/>
            <person name="Ohm R.A."/>
            <person name="Martin F."/>
            <person name="Silar P."/>
            <person name="Natvig D.O."/>
            <person name="Lalanne C."/>
            <person name="Gautier V."/>
            <person name="Ament-Velasquez S.L."/>
            <person name="Kruys A."/>
            <person name="Hutchinson M.I."/>
            <person name="Powell A.J."/>
            <person name="Barry K."/>
            <person name="Miller A.N."/>
            <person name="Grigoriev I.V."/>
            <person name="Debuchy R."/>
            <person name="Gladieux P."/>
            <person name="Hiltunen Thoren M."/>
            <person name="Johannesson H."/>
        </authorList>
    </citation>
    <scope>NUCLEOTIDE SEQUENCE</scope>
    <source>
        <strain evidence="4">CBS 314.62</strain>
    </source>
</reference>
<protein>
    <submittedName>
        <fullName evidence="4">CAP domain-containing protein</fullName>
    </submittedName>
</protein>
<dbReference type="Gene3D" id="3.40.33.10">
    <property type="entry name" value="CAP"/>
    <property type="match status" value="1"/>
</dbReference>
<gene>
    <name evidence="4" type="ORF">B0T22DRAFT_370973</name>
</gene>
<dbReference type="FunFam" id="3.40.33.10:FF:000018">
    <property type="entry name" value="SCP-like extracellular protein, putative"/>
    <property type="match status" value="1"/>
</dbReference>
<dbReference type="SMART" id="SM00198">
    <property type="entry name" value="SCP"/>
    <property type="match status" value="1"/>
</dbReference>
<dbReference type="InterPro" id="IPR001283">
    <property type="entry name" value="CRISP-related"/>
</dbReference>
<dbReference type="EMBL" id="JAULSO010000001">
    <property type="protein sequence ID" value="KAK3695856.1"/>
    <property type="molecule type" value="Genomic_DNA"/>
</dbReference>
<evidence type="ECO:0000259" key="3">
    <source>
        <dbReference type="SMART" id="SM00198"/>
    </source>
</evidence>
<dbReference type="GO" id="GO:0005576">
    <property type="term" value="C:extracellular region"/>
    <property type="evidence" value="ECO:0007669"/>
    <property type="project" value="InterPro"/>
</dbReference>
<dbReference type="PANTHER" id="PTHR10334">
    <property type="entry name" value="CYSTEINE-RICH SECRETORY PROTEIN-RELATED"/>
    <property type="match status" value="1"/>
</dbReference>
<dbReference type="AlphaFoldDB" id="A0AAE0XMF1"/>
<comment type="caution">
    <text evidence="4">The sequence shown here is derived from an EMBL/GenBank/DDBJ whole genome shotgun (WGS) entry which is preliminary data.</text>
</comment>
<dbReference type="InterPro" id="IPR018244">
    <property type="entry name" value="Allrgn_V5/Tpx1_CS"/>
</dbReference>
<organism evidence="4 5">
    <name type="scientific">Podospora appendiculata</name>
    <dbReference type="NCBI Taxonomy" id="314037"/>
    <lineage>
        <taxon>Eukaryota</taxon>
        <taxon>Fungi</taxon>
        <taxon>Dikarya</taxon>
        <taxon>Ascomycota</taxon>
        <taxon>Pezizomycotina</taxon>
        <taxon>Sordariomycetes</taxon>
        <taxon>Sordariomycetidae</taxon>
        <taxon>Sordariales</taxon>
        <taxon>Podosporaceae</taxon>
        <taxon>Podospora</taxon>
    </lineage>
</organism>
<name>A0AAE0XMF1_9PEZI</name>
<evidence type="ECO:0000256" key="1">
    <source>
        <dbReference type="SAM" id="MobiDB-lite"/>
    </source>
</evidence>
<feature type="domain" description="SCP" evidence="3">
    <location>
        <begin position="142"/>
        <end position="296"/>
    </location>
</feature>
<reference evidence="4" key="2">
    <citation type="submission" date="2023-06" db="EMBL/GenBank/DDBJ databases">
        <authorList>
            <consortium name="Lawrence Berkeley National Laboratory"/>
            <person name="Haridas S."/>
            <person name="Hensen N."/>
            <person name="Bonometti L."/>
            <person name="Westerberg I."/>
            <person name="Brannstrom I.O."/>
            <person name="Guillou S."/>
            <person name="Cros-Aarteil S."/>
            <person name="Calhoun S."/>
            <person name="Kuo A."/>
            <person name="Mondo S."/>
            <person name="Pangilinan J."/>
            <person name="Riley R."/>
            <person name="Labutti K."/>
            <person name="Andreopoulos B."/>
            <person name="Lipzen A."/>
            <person name="Chen C."/>
            <person name="Yanf M."/>
            <person name="Daum C."/>
            <person name="Ng V."/>
            <person name="Clum A."/>
            <person name="Steindorff A."/>
            <person name="Ohm R."/>
            <person name="Martin F."/>
            <person name="Silar P."/>
            <person name="Natvig D."/>
            <person name="Lalanne C."/>
            <person name="Gautier V."/>
            <person name="Ament-Velasquez S.L."/>
            <person name="Kruys A."/>
            <person name="Hutchinson M.I."/>
            <person name="Powell A.J."/>
            <person name="Barry K."/>
            <person name="Miller A.N."/>
            <person name="Grigoriev I.V."/>
            <person name="Debuchy R."/>
            <person name="Gladieux P."/>
            <person name="Thoren M.H."/>
            <person name="Johannesson H."/>
        </authorList>
    </citation>
    <scope>NUCLEOTIDE SEQUENCE</scope>
    <source>
        <strain evidence="4">CBS 314.62</strain>
    </source>
</reference>